<reference evidence="3" key="1">
    <citation type="journal article" date="2020" name="mSystems">
        <title>Genome- and Community-Level Interaction Insights into Carbon Utilization and Element Cycling Functions of Hydrothermarchaeota in Hydrothermal Sediment.</title>
        <authorList>
            <person name="Zhou Z."/>
            <person name="Liu Y."/>
            <person name="Xu W."/>
            <person name="Pan J."/>
            <person name="Luo Z.H."/>
            <person name="Li M."/>
        </authorList>
    </citation>
    <scope>NUCLEOTIDE SEQUENCE [LARGE SCALE GENOMIC DNA]</scope>
    <source>
        <strain evidence="3">SpSt-556</strain>
    </source>
</reference>
<sequence length="164" mass="18373">MMEVQARVSTDDVLSYELLFGYSGETNERNLFLLAQGNAFPKEEPLYRWDTTLIPDGDYRLVLRVYFSNGEKREAVIDGVKVRNYSPVESPTASDLILSTEPVLETPANTPLPVSFTPTPPRPNPGSIQPTQWTGSVVRGIAVSLLLFIGFGMVLSLRKRKKRR</sequence>
<gene>
    <name evidence="3" type="ORF">ENT17_07255</name>
</gene>
<evidence type="ECO:0000256" key="2">
    <source>
        <dbReference type="SAM" id="Phobius"/>
    </source>
</evidence>
<keyword evidence="2" id="KW-0812">Transmembrane</keyword>
<dbReference type="AlphaFoldDB" id="A0A7C4L1U1"/>
<comment type="caution">
    <text evidence="3">The sequence shown here is derived from an EMBL/GenBank/DDBJ whole genome shotgun (WGS) entry which is preliminary data.</text>
</comment>
<evidence type="ECO:0000313" key="3">
    <source>
        <dbReference type="EMBL" id="HGS87401.1"/>
    </source>
</evidence>
<feature type="region of interest" description="Disordered" evidence="1">
    <location>
        <begin position="108"/>
        <end position="131"/>
    </location>
</feature>
<protein>
    <submittedName>
        <fullName evidence="3">Uncharacterized protein</fullName>
    </submittedName>
</protein>
<evidence type="ECO:0000256" key="1">
    <source>
        <dbReference type="SAM" id="MobiDB-lite"/>
    </source>
</evidence>
<proteinExistence type="predicted"/>
<dbReference type="EMBL" id="DSXR01000074">
    <property type="protein sequence ID" value="HGS87401.1"/>
    <property type="molecule type" value="Genomic_DNA"/>
</dbReference>
<keyword evidence="2" id="KW-1133">Transmembrane helix</keyword>
<feature type="transmembrane region" description="Helical" evidence="2">
    <location>
        <begin position="137"/>
        <end position="157"/>
    </location>
</feature>
<accession>A0A7C4L1U1</accession>
<keyword evidence="2" id="KW-0472">Membrane</keyword>
<name>A0A7C4L1U1_9CHLR</name>
<organism evidence="3">
    <name type="scientific">Bellilinea caldifistulae</name>
    <dbReference type="NCBI Taxonomy" id="360411"/>
    <lineage>
        <taxon>Bacteria</taxon>
        <taxon>Bacillati</taxon>
        <taxon>Chloroflexota</taxon>
        <taxon>Anaerolineae</taxon>
        <taxon>Anaerolineales</taxon>
        <taxon>Anaerolineaceae</taxon>
        <taxon>Bellilinea</taxon>
    </lineage>
</organism>